<evidence type="ECO:0000313" key="2">
    <source>
        <dbReference type="Proteomes" id="UP000028534"/>
    </source>
</evidence>
<proteinExistence type="predicted"/>
<sequence length="86" mass="9325">MTDFFLYSADSPIAPARRCYVVTPHDSNPLPFISKALRAGGDGTITLRTVESDADVLHPVRNGERIDVRASYVRATGTNVSVIAYA</sequence>
<comment type="caution">
    <text evidence="1">The sequence shown here is derived from an EMBL/GenBank/DDBJ whole genome shotgun (WGS) entry which is preliminary data.</text>
</comment>
<evidence type="ECO:0000313" key="1">
    <source>
        <dbReference type="EMBL" id="KEZ15286.1"/>
    </source>
</evidence>
<protein>
    <submittedName>
        <fullName evidence="1">Uncharacterized protein</fullName>
    </submittedName>
</protein>
<dbReference type="Proteomes" id="UP000028534">
    <property type="component" value="Unassembled WGS sequence"/>
</dbReference>
<reference evidence="1 2" key="1">
    <citation type="submission" date="2014-03" db="EMBL/GenBank/DDBJ databases">
        <title>Genome sequence of Sphingobium yanoikuyae B1.</title>
        <authorList>
            <person name="Gan H.M."/>
            <person name="Gan H.Y."/>
            <person name="Savka M.A."/>
        </authorList>
    </citation>
    <scope>NUCLEOTIDE SEQUENCE [LARGE SCALE GENOMIC DNA]</scope>
    <source>
        <strain evidence="1 2">B1</strain>
    </source>
</reference>
<dbReference type="RefSeq" id="WP_037522208.1">
    <property type="nucleotide sequence ID" value="NZ_JGVR01000042.1"/>
</dbReference>
<dbReference type="AlphaFoldDB" id="A0A084EBE4"/>
<organism evidence="1 2">
    <name type="scientific">Sphingobium yanoikuyae</name>
    <name type="common">Sphingomonas yanoikuyae</name>
    <dbReference type="NCBI Taxonomy" id="13690"/>
    <lineage>
        <taxon>Bacteria</taxon>
        <taxon>Pseudomonadati</taxon>
        <taxon>Pseudomonadota</taxon>
        <taxon>Alphaproteobacteria</taxon>
        <taxon>Sphingomonadales</taxon>
        <taxon>Sphingomonadaceae</taxon>
        <taxon>Sphingobium</taxon>
    </lineage>
</organism>
<name>A0A084EBE4_SPHYA</name>
<dbReference type="EMBL" id="JGVR01000042">
    <property type="protein sequence ID" value="KEZ15286.1"/>
    <property type="molecule type" value="Genomic_DNA"/>
</dbReference>
<gene>
    <name evidence="1" type="ORF">CP98_04522</name>
</gene>
<dbReference type="PATRIC" id="fig|13690.10.peg.4657"/>
<accession>A0A084EBE4</accession>